<accession>A0AAD4TAY4</accession>
<protein>
    <submittedName>
        <fullName evidence="1">Uncharacterized protein</fullName>
    </submittedName>
</protein>
<reference evidence="1" key="1">
    <citation type="submission" date="2022-04" db="EMBL/GenBank/DDBJ databases">
        <title>A functionally conserved STORR gene fusion in Papaver species that diverged 16.8 million years ago.</title>
        <authorList>
            <person name="Catania T."/>
        </authorList>
    </citation>
    <scope>NUCLEOTIDE SEQUENCE</scope>
    <source>
        <strain evidence="1">S-188037</strain>
    </source>
</reference>
<organism evidence="1 2">
    <name type="scientific">Papaver atlanticum</name>
    <dbReference type="NCBI Taxonomy" id="357466"/>
    <lineage>
        <taxon>Eukaryota</taxon>
        <taxon>Viridiplantae</taxon>
        <taxon>Streptophyta</taxon>
        <taxon>Embryophyta</taxon>
        <taxon>Tracheophyta</taxon>
        <taxon>Spermatophyta</taxon>
        <taxon>Magnoliopsida</taxon>
        <taxon>Ranunculales</taxon>
        <taxon>Papaveraceae</taxon>
        <taxon>Papaveroideae</taxon>
        <taxon>Papaver</taxon>
    </lineage>
</organism>
<dbReference type="EMBL" id="JAJJMB010003726">
    <property type="protein sequence ID" value="KAI3945793.1"/>
    <property type="molecule type" value="Genomic_DNA"/>
</dbReference>
<keyword evidence="2" id="KW-1185">Reference proteome</keyword>
<comment type="caution">
    <text evidence="1">The sequence shown here is derived from an EMBL/GenBank/DDBJ whole genome shotgun (WGS) entry which is preliminary data.</text>
</comment>
<dbReference type="Proteomes" id="UP001202328">
    <property type="component" value="Unassembled WGS sequence"/>
</dbReference>
<sequence length="136" mass="15699">MHVNLVGDEEELAVVPMVEKVLEESQAGVLQEGNCLKVVQSKKGRRPVKKFVIKYDVEDLSRRRWMPLPLITQRPCTMKLSTTRFPIYQETVWRENEGISCFSGTDGVLFYISLDCWWSHRLPLNLISTNQKTSPC</sequence>
<proteinExistence type="predicted"/>
<name>A0AAD4TAY4_9MAGN</name>
<evidence type="ECO:0000313" key="1">
    <source>
        <dbReference type="EMBL" id="KAI3945793.1"/>
    </source>
</evidence>
<evidence type="ECO:0000313" key="2">
    <source>
        <dbReference type="Proteomes" id="UP001202328"/>
    </source>
</evidence>
<gene>
    <name evidence="1" type="ORF">MKW98_023067</name>
</gene>
<dbReference type="AlphaFoldDB" id="A0AAD4TAY4"/>